<dbReference type="EMBL" id="JAOTIF010000004">
    <property type="protein sequence ID" value="MCU7549147.1"/>
    <property type="molecule type" value="Genomic_DNA"/>
</dbReference>
<gene>
    <name evidence="1" type="ORF">OCK74_08475</name>
</gene>
<dbReference type="RefSeq" id="WP_279296589.1">
    <property type="nucleotide sequence ID" value="NZ_JAOTIF010000004.1"/>
</dbReference>
<sequence length="336" mass="40021">MHLFQLVRVSRQLQKEVQSQQQFNKQWLLPLLKSLEIKHNGKFSSATLKKIYNYYGIYVPAVICNSYCKLNGKEMTDQEQQCATMFGILSPLYDDFFDEGTLSKDEIEAITLDPYSYHADTFEEKVFKEIHLWLLQNVPYPERYIETFQQVFLSQFESLRQMDQQLSEEELLKITYDKGYYAFLLYQDILDIKHTEAYKKVLYTFSGLLQLGNDVFDVHKDLHSGIYTLPNLSQNFPAFKKYYFEEAERFREQLMNLDFPTERKKDFLIIINYVVASGWIAILKLEKIYQKILSPEDLMKLERKQLICDMEKPINVVKRFYYCYQFSRGNVSIKSL</sequence>
<dbReference type="SUPFAM" id="SSF48576">
    <property type="entry name" value="Terpenoid synthases"/>
    <property type="match status" value="1"/>
</dbReference>
<protein>
    <submittedName>
        <fullName evidence="1">Class 1 isoprenoid biosynthesis enzyme</fullName>
    </submittedName>
</protein>
<evidence type="ECO:0000313" key="2">
    <source>
        <dbReference type="Proteomes" id="UP001155483"/>
    </source>
</evidence>
<dbReference type="Proteomes" id="UP001155483">
    <property type="component" value="Unassembled WGS sequence"/>
</dbReference>
<dbReference type="InterPro" id="IPR008949">
    <property type="entry name" value="Isoprenoid_synthase_dom_sf"/>
</dbReference>
<proteinExistence type="predicted"/>
<comment type="caution">
    <text evidence="1">The sequence shown here is derived from an EMBL/GenBank/DDBJ whole genome shotgun (WGS) entry which is preliminary data.</text>
</comment>
<evidence type="ECO:0000313" key="1">
    <source>
        <dbReference type="EMBL" id="MCU7549147.1"/>
    </source>
</evidence>
<organism evidence="1 2">
    <name type="scientific">Paraflavisolibacter caeni</name>
    <dbReference type="NCBI Taxonomy" id="2982496"/>
    <lineage>
        <taxon>Bacteria</taxon>
        <taxon>Pseudomonadati</taxon>
        <taxon>Bacteroidota</taxon>
        <taxon>Chitinophagia</taxon>
        <taxon>Chitinophagales</taxon>
        <taxon>Chitinophagaceae</taxon>
        <taxon>Paraflavisolibacter</taxon>
    </lineage>
</organism>
<accession>A0A9X2XV71</accession>
<reference evidence="1" key="2">
    <citation type="submission" date="2023-04" db="EMBL/GenBank/DDBJ databases">
        <title>Paracnuella aquatica gen. nov., sp. nov., a member of the family Chitinophagaceae isolated from a hot spring.</title>
        <authorList>
            <person name="Wang C."/>
        </authorList>
    </citation>
    <scope>NUCLEOTIDE SEQUENCE</scope>
    <source>
        <strain evidence="1">LB-8</strain>
    </source>
</reference>
<dbReference type="AlphaFoldDB" id="A0A9X2XV71"/>
<reference evidence="1" key="1">
    <citation type="submission" date="2022-09" db="EMBL/GenBank/DDBJ databases">
        <authorList>
            <person name="Yuan C."/>
            <person name="Ke Z."/>
        </authorList>
    </citation>
    <scope>NUCLEOTIDE SEQUENCE</scope>
    <source>
        <strain evidence="1">LB-8</strain>
    </source>
</reference>
<name>A0A9X2XV71_9BACT</name>
<dbReference type="CDD" id="cd00385">
    <property type="entry name" value="Isoprenoid_Biosyn_C1"/>
    <property type="match status" value="1"/>
</dbReference>
<keyword evidence="2" id="KW-1185">Reference proteome</keyword>